<evidence type="ECO:0000313" key="2">
    <source>
        <dbReference type="Proteomes" id="UP000005819"/>
    </source>
</evidence>
<dbReference type="EMBL" id="ABFK02000020">
    <property type="protein sequence ID" value="EDS03113.1"/>
    <property type="molecule type" value="Genomic_DNA"/>
</dbReference>
<comment type="caution">
    <text evidence="1">The sequence shown here is derived from an EMBL/GenBank/DDBJ whole genome shotgun (WGS) entry which is preliminary data.</text>
</comment>
<proteinExistence type="predicted"/>
<gene>
    <name evidence="1" type="ORF">ALIPUT_02652</name>
</gene>
<dbReference type="HOGENOM" id="CLU_2766734_0_0_10"/>
<name>B0MZS7_9BACT</name>
<accession>B0MZS7</accession>
<dbReference type="Proteomes" id="UP000005819">
    <property type="component" value="Unassembled WGS sequence"/>
</dbReference>
<evidence type="ECO:0000313" key="1">
    <source>
        <dbReference type="EMBL" id="EDS03113.1"/>
    </source>
</evidence>
<sequence>MFDAGIVLNIGLIYRRGAMGTATTPATTGATIPAQKIRIYRYIKKIEGKFFRCKIIGSTIGQDPRKFIL</sequence>
<reference evidence="1" key="1">
    <citation type="submission" date="2007-10" db="EMBL/GenBank/DDBJ databases">
        <authorList>
            <person name="Fulton L."/>
            <person name="Clifton S."/>
            <person name="Fulton B."/>
            <person name="Xu J."/>
            <person name="Minx P."/>
            <person name="Pepin K.H."/>
            <person name="Johnson M."/>
            <person name="Thiruvilangam P."/>
            <person name="Bhonagiri V."/>
            <person name="Nash W.E."/>
            <person name="Mardis E.R."/>
            <person name="Wilson R.K."/>
        </authorList>
    </citation>
    <scope>NUCLEOTIDE SEQUENCE [LARGE SCALE GENOMIC DNA]</scope>
    <source>
        <strain evidence="1">DSM 17216</strain>
    </source>
</reference>
<dbReference type="AlphaFoldDB" id="B0MZS7"/>
<protein>
    <submittedName>
        <fullName evidence="1">Uncharacterized protein</fullName>
    </submittedName>
</protein>
<organism evidence="1 2">
    <name type="scientific">Alistipes putredinis DSM 17216</name>
    <dbReference type="NCBI Taxonomy" id="445970"/>
    <lineage>
        <taxon>Bacteria</taxon>
        <taxon>Pseudomonadati</taxon>
        <taxon>Bacteroidota</taxon>
        <taxon>Bacteroidia</taxon>
        <taxon>Bacteroidales</taxon>
        <taxon>Rikenellaceae</taxon>
        <taxon>Alistipes</taxon>
    </lineage>
</organism>
<keyword evidence="2" id="KW-1185">Reference proteome</keyword>
<reference evidence="1" key="2">
    <citation type="submission" date="2013-09" db="EMBL/GenBank/DDBJ databases">
        <title>Draft genome sequence of Alistipes putredinis (DSM 17216).</title>
        <authorList>
            <person name="Sudarsanam P."/>
            <person name="Ley R."/>
            <person name="Guruge J."/>
            <person name="Turnbaugh P.J."/>
            <person name="Mahowald M."/>
            <person name="Liep D."/>
            <person name="Gordon J."/>
        </authorList>
    </citation>
    <scope>NUCLEOTIDE SEQUENCE</scope>
    <source>
        <strain evidence="1">DSM 17216</strain>
    </source>
</reference>